<organism evidence="3 4">
    <name type="scientific">Pseudonocardia humida</name>
    <dbReference type="NCBI Taxonomy" id="2800819"/>
    <lineage>
        <taxon>Bacteria</taxon>
        <taxon>Bacillati</taxon>
        <taxon>Actinomycetota</taxon>
        <taxon>Actinomycetes</taxon>
        <taxon>Pseudonocardiales</taxon>
        <taxon>Pseudonocardiaceae</taxon>
        <taxon>Pseudonocardia</taxon>
    </lineage>
</organism>
<dbReference type="Gene3D" id="1.10.630.10">
    <property type="entry name" value="Cytochrome P450"/>
    <property type="match status" value="1"/>
</dbReference>
<dbReference type="InterPro" id="IPR017972">
    <property type="entry name" value="Cyt_P450_CS"/>
</dbReference>
<comment type="caution">
    <text evidence="3">The sequence shown here is derived from an EMBL/GenBank/DDBJ whole genome shotgun (WGS) entry which is preliminary data.</text>
</comment>
<dbReference type="InterPro" id="IPR002397">
    <property type="entry name" value="Cyt_P450_B"/>
</dbReference>
<dbReference type="SUPFAM" id="SSF48264">
    <property type="entry name" value="Cytochrome P450"/>
    <property type="match status" value="1"/>
</dbReference>
<dbReference type="InterPro" id="IPR001128">
    <property type="entry name" value="Cyt_P450"/>
</dbReference>
<reference evidence="3" key="1">
    <citation type="submission" date="2021-04" db="EMBL/GenBank/DDBJ databases">
        <title>Pseudonocardia sp. nov., isolated from sandy soil of mangrove forest.</title>
        <authorList>
            <person name="Zan Z."/>
            <person name="Huang R."/>
            <person name="Liu W."/>
        </authorList>
    </citation>
    <scope>NUCLEOTIDE SEQUENCE</scope>
    <source>
        <strain evidence="3">S2-4</strain>
    </source>
</reference>
<evidence type="ECO:0000256" key="1">
    <source>
        <dbReference type="ARBA" id="ARBA00010617"/>
    </source>
</evidence>
<evidence type="ECO:0000313" key="4">
    <source>
        <dbReference type="Proteomes" id="UP001165283"/>
    </source>
</evidence>
<dbReference type="CDD" id="cd11029">
    <property type="entry name" value="CYP107-like"/>
    <property type="match status" value="1"/>
</dbReference>
<keyword evidence="2" id="KW-0349">Heme</keyword>
<keyword evidence="2" id="KW-0560">Oxidoreductase</keyword>
<proteinExistence type="inferred from homology"/>
<keyword evidence="4" id="KW-1185">Reference proteome</keyword>
<dbReference type="Proteomes" id="UP001165283">
    <property type="component" value="Unassembled WGS sequence"/>
</dbReference>
<comment type="similarity">
    <text evidence="1 2">Belongs to the cytochrome P450 family.</text>
</comment>
<evidence type="ECO:0000313" key="3">
    <source>
        <dbReference type="EMBL" id="MCO1658329.1"/>
    </source>
</evidence>
<dbReference type="RefSeq" id="WP_252442168.1">
    <property type="nucleotide sequence ID" value="NZ_JAGSOV010000053.1"/>
</dbReference>
<gene>
    <name evidence="3" type="ORF">KDL28_25015</name>
</gene>
<keyword evidence="2" id="KW-0503">Monooxygenase</keyword>
<keyword evidence="2" id="KW-0408">Iron</keyword>
<dbReference type="PANTHER" id="PTHR46696">
    <property type="entry name" value="P450, PUTATIVE (EUROFUNG)-RELATED"/>
    <property type="match status" value="1"/>
</dbReference>
<accession>A0ABT1A5P7</accession>
<dbReference type="Pfam" id="PF00067">
    <property type="entry name" value="p450"/>
    <property type="match status" value="1"/>
</dbReference>
<name>A0ABT1A5P7_9PSEU</name>
<evidence type="ECO:0000256" key="2">
    <source>
        <dbReference type="RuleBase" id="RU000461"/>
    </source>
</evidence>
<dbReference type="PANTHER" id="PTHR46696:SF1">
    <property type="entry name" value="CYTOCHROME P450 YJIB-RELATED"/>
    <property type="match status" value="1"/>
</dbReference>
<dbReference type="PRINTS" id="PR00385">
    <property type="entry name" value="P450"/>
</dbReference>
<dbReference type="PRINTS" id="PR00359">
    <property type="entry name" value="BP450"/>
</dbReference>
<dbReference type="EMBL" id="JAGSOV010000053">
    <property type="protein sequence ID" value="MCO1658329.1"/>
    <property type="molecule type" value="Genomic_DNA"/>
</dbReference>
<sequence length="399" mass="42052">MTAVIPTDPFTSTGATDRHVIYDALVAAGPVHRFPMPNGAEGWLVTGHDAARAALADPALVKGGPGHGPYAGQLPADIADAMDHHLLVLDPPDHTRLRKLVSAAFTRRRCELLAPRVQELADELVAGFADRDEIDLVSAFAHPLPITVICELLGVPDPDRGAFRAWTGPLVAGSMAGFEAYSTAATGLVGYLRELLARKRREPADDLLSALVAVRDGGDALTEDELTSMVFLLLVAGHETTVNLIGNGVLALLTHPDQLAALRTAPDRIVAAVEELLRFDGPLQSAVPMVSAAATRIGGTAVPAGELVVVSLLAANRDPARYPDAARLDLTRDASGHLAFGHGVHHCLGAPLARLEGRIALGALLARFPDMRPAAPVDELSRAPGLLMNGLNELPVRLR</sequence>
<dbReference type="PROSITE" id="PS00086">
    <property type="entry name" value="CYTOCHROME_P450"/>
    <property type="match status" value="1"/>
</dbReference>
<protein>
    <submittedName>
        <fullName evidence="3">Cytochrome P450</fullName>
    </submittedName>
</protein>
<dbReference type="InterPro" id="IPR036396">
    <property type="entry name" value="Cyt_P450_sf"/>
</dbReference>
<keyword evidence="2" id="KW-0479">Metal-binding</keyword>